<dbReference type="Gene3D" id="3.30.9.10">
    <property type="entry name" value="D-Amino Acid Oxidase, subunit A, domain 2"/>
    <property type="match status" value="1"/>
</dbReference>
<reference evidence="3" key="1">
    <citation type="journal article" date="2008" name="J. Bacteriol.">
        <title>Genome sequence of the fish pathogen Renibacterium salmoninarum suggests reductive evolution away from an environmental Arthrobacter ancestor.</title>
        <authorList>
            <person name="Wiens G.D."/>
            <person name="Rockey D.D."/>
            <person name="Wu Z."/>
            <person name="Chang J."/>
            <person name="Levy R."/>
            <person name="Crane S."/>
            <person name="Chen D.S."/>
            <person name="Capri G.R."/>
            <person name="Burnett J.R."/>
            <person name="Sudheesh P.S."/>
            <person name="Schipma M.J."/>
            <person name="Burd H."/>
            <person name="Bhattacharyya A."/>
            <person name="Rhodes L.D."/>
            <person name="Kaul R."/>
            <person name="Strom M.S."/>
        </authorList>
    </citation>
    <scope>NUCLEOTIDE SEQUENCE [LARGE SCALE GENOMIC DNA]</scope>
    <source>
        <strain evidence="3">ATCC 33209 / DSM 20767 / JCM 11484 / NBRC 15589 / NCIMB 2235</strain>
    </source>
</reference>
<proteinExistence type="predicted"/>
<keyword evidence="3" id="KW-1185">Reference proteome</keyword>
<sequence>MDTFLAEADLLVVGAGIIGLAHAFEAHQRGLRVVVIDRDHRAVGASIRNFGHCCITAQTGELLELAQSGRPRWLAASENAGFFSTESGALAVARSQTEMDLLEQLAQSRPLGQIQLRTAQEVRAALNGGQAEILGGAWLRDDLGVDPREAVSSLAAWLAEQGVKFFWNTAFSSLHDSGAHTSRGLIKAEPTVICVGHDLDYVFPQLAAERGVLRCALQMTRVEVAGGIRIDPAVLTTTSMLRYPAFVAMPAAATLRAELAEADPRLHGDRRQRDVYPASRRHFFGWRFTLSEPNPGTIPGRSGWPNVA</sequence>
<dbReference type="STRING" id="288705.RSal33209_2178"/>
<feature type="domain" description="FAD dependent oxidoreductase" evidence="1">
    <location>
        <begin position="9"/>
        <end position="226"/>
    </location>
</feature>
<organism evidence="2 3">
    <name type="scientific">Renibacterium salmoninarum (strain ATCC 33209 / DSM 20767 / JCM 11484 / NBRC 15589 / NCIMB 2235)</name>
    <dbReference type="NCBI Taxonomy" id="288705"/>
    <lineage>
        <taxon>Bacteria</taxon>
        <taxon>Bacillati</taxon>
        <taxon>Actinomycetota</taxon>
        <taxon>Actinomycetes</taxon>
        <taxon>Micrococcales</taxon>
        <taxon>Micrococcaceae</taxon>
        <taxon>Renibacterium</taxon>
    </lineage>
</organism>
<name>A9WSX2_RENSM</name>
<dbReference type="PANTHER" id="PTHR13847">
    <property type="entry name" value="SARCOSINE DEHYDROGENASE-RELATED"/>
    <property type="match status" value="1"/>
</dbReference>
<evidence type="ECO:0000313" key="3">
    <source>
        <dbReference type="Proteomes" id="UP000002007"/>
    </source>
</evidence>
<dbReference type="Gene3D" id="3.50.50.60">
    <property type="entry name" value="FAD/NAD(P)-binding domain"/>
    <property type="match status" value="1"/>
</dbReference>
<dbReference type="KEGG" id="rsa:RSal33209_2178"/>
<dbReference type="GO" id="GO:0005737">
    <property type="term" value="C:cytoplasm"/>
    <property type="evidence" value="ECO:0007669"/>
    <property type="project" value="TreeGrafter"/>
</dbReference>
<dbReference type="EMBL" id="CP000910">
    <property type="protein sequence ID" value="ABY23910.1"/>
    <property type="molecule type" value="Genomic_DNA"/>
</dbReference>
<dbReference type="InterPro" id="IPR006076">
    <property type="entry name" value="FAD-dep_OxRdtase"/>
</dbReference>
<keyword evidence="2" id="KW-0560">Oxidoreductase</keyword>
<protein>
    <submittedName>
        <fullName evidence="2">Oxidoreductase</fullName>
        <ecNumber evidence="2">1.1.1.-</ecNumber>
    </submittedName>
</protein>
<dbReference type="HOGENOM" id="CLU_902758_0_0_11"/>
<dbReference type="Pfam" id="PF01266">
    <property type="entry name" value="DAO"/>
    <property type="match status" value="1"/>
</dbReference>
<dbReference type="SUPFAM" id="SSF51905">
    <property type="entry name" value="FAD/NAD(P)-binding domain"/>
    <property type="match status" value="1"/>
</dbReference>
<dbReference type="GO" id="GO:0016491">
    <property type="term" value="F:oxidoreductase activity"/>
    <property type="evidence" value="ECO:0007669"/>
    <property type="project" value="UniProtKB-KW"/>
</dbReference>
<accession>A9WSX2</accession>
<dbReference type="EC" id="1.1.1.-" evidence="2"/>
<dbReference type="Proteomes" id="UP000002007">
    <property type="component" value="Chromosome"/>
</dbReference>
<dbReference type="AlphaFoldDB" id="A9WSX2"/>
<dbReference type="RefSeq" id="WP_012245576.1">
    <property type="nucleotide sequence ID" value="NC_010168.1"/>
</dbReference>
<dbReference type="eggNOG" id="COG0665">
    <property type="taxonomic scope" value="Bacteria"/>
</dbReference>
<dbReference type="InterPro" id="IPR036188">
    <property type="entry name" value="FAD/NAD-bd_sf"/>
</dbReference>
<evidence type="ECO:0000313" key="2">
    <source>
        <dbReference type="EMBL" id="ABY23910.1"/>
    </source>
</evidence>
<gene>
    <name evidence="2" type="ordered locus">RSal33209_2178</name>
</gene>
<evidence type="ECO:0000259" key="1">
    <source>
        <dbReference type="Pfam" id="PF01266"/>
    </source>
</evidence>